<keyword evidence="1" id="KW-0472">Membrane</keyword>
<gene>
    <name evidence="2" type="ORF">BZM27_53155</name>
</gene>
<evidence type="ECO:0000313" key="2">
    <source>
        <dbReference type="EMBL" id="TCG02800.1"/>
    </source>
</evidence>
<name>A0A4R0X5X4_9BURK</name>
<keyword evidence="1" id="KW-0812">Transmembrane</keyword>
<reference evidence="2 3" key="1">
    <citation type="submission" date="2017-02" db="EMBL/GenBank/DDBJ databases">
        <title>Paraburkholderia sophoroidis sp. nov. and Paraburkholderia steynii sp. nov. rhizobial symbionts of the fynbos legume Hypocalyptus sophoroides.</title>
        <authorList>
            <person name="Steenkamp E.T."/>
            <person name="Beukes C.W."/>
            <person name="Van Zyl E."/>
            <person name="Avontuur J."/>
            <person name="Chan W.Y."/>
            <person name="Hassen A."/>
            <person name="Palmer M."/>
            <person name="Mthombeni L."/>
            <person name="Phalane F."/>
            <person name="Sereme K."/>
            <person name="Venter S.N."/>
        </authorList>
    </citation>
    <scope>NUCLEOTIDE SEQUENCE [LARGE SCALE GENOMIC DNA]</scope>
    <source>
        <strain evidence="2 3">HC1.1ba</strain>
    </source>
</reference>
<evidence type="ECO:0000256" key="1">
    <source>
        <dbReference type="SAM" id="Phobius"/>
    </source>
</evidence>
<feature type="transmembrane region" description="Helical" evidence="1">
    <location>
        <begin position="20"/>
        <end position="37"/>
    </location>
</feature>
<dbReference type="Proteomes" id="UP000294200">
    <property type="component" value="Unassembled WGS sequence"/>
</dbReference>
<keyword evidence="1" id="KW-1133">Transmembrane helix</keyword>
<organism evidence="2 3">
    <name type="scientific">Paraburkholderia steynii</name>
    <dbReference type="NCBI Taxonomy" id="1245441"/>
    <lineage>
        <taxon>Bacteria</taxon>
        <taxon>Pseudomonadati</taxon>
        <taxon>Pseudomonadota</taxon>
        <taxon>Betaproteobacteria</taxon>
        <taxon>Burkholderiales</taxon>
        <taxon>Burkholderiaceae</taxon>
        <taxon>Paraburkholderia</taxon>
    </lineage>
</organism>
<evidence type="ECO:0000313" key="3">
    <source>
        <dbReference type="Proteomes" id="UP000294200"/>
    </source>
</evidence>
<accession>A0A4R0X5X4</accession>
<dbReference type="AlphaFoldDB" id="A0A4R0X5X4"/>
<keyword evidence="3" id="KW-1185">Reference proteome</keyword>
<proteinExistence type="predicted"/>
<protein>
    <submittedName>
        <fullName evidence="2">Uncharacterized protein</fullName>
    </submittedName>
</protein>
<dbReference type="EMBL" id="MWML01000735">
    <property type="protein sequence ID" value="TCG02800.1"/>
    <property type="molecule type" value="Genomic_DNA"/>
</dbReference>
<sequence length="130" mass="14265">MLVESDMLDAAVVGQITTDLLATRAASIAVMLTLIAARRMDLDKRLDLARGTSANPRRRALILLMLWPALEPCEYTKSAFKRLLPDNHPSLAWVNAGPRENAEDALIDDLGDPAICREVLSWLNPGEAKS</sequence>
<comment type="caution">
    <text evidence="2">The sequence shown here is derived from an EMBL/GenBank/DDBJ whole genome shotgun (WGS) entry which is preliminary data.</text>
</comment>